<organism evidence="2">
    <name type="scientific">Lepeophtheirus salmonis</name>
    <name type="common">Salmon louse</name>
    <name type="synonym">Caligus salmonis</name>
    <dbReference type="NCBI Taxonomy" id="72036"/>
    <lineage>
        <taxon>Eukaryota</taxon>
        <taxon>Metazoa</taxon>
        <taxon>Ecdysozoa</taxon>
        <taxon>Arthropoda</taxon>
        <taxon>Crustacea</taxon>
        <taxon>Multicrustacea</taxon>
        <taxon>Hexanauplia</taxon>
        <taxon>Copepoda</taxon>
        <taxon>Siphonostomatoida</taxon>
        <taxon>Caligidae</taxon>
        <taxon>Lepeophtheirus</taxon>
    </lineage>
</organism>
<sequence length="77" mass="8909">VSSDLLCYGFFFLFILNSINVIFFFNLNSRIAHQSFTIFSNFQNYHPFHCSNGFRVIITTSTSQTVKKKFKAILISS</sequence>
<dbReference type="AlphaFoldDB" id="A0A0K2T6F5"/>
<dbReference type="EMBL" id="HACA01004257">
    <property type="protein sequence ID" value="CDW21618.1"/>
    <property type="molecule type" value="Transcribed_RNA"/>
</dbReference>
<keyword evidence="1" id="KW-0472">Membrane</keyword>
<evidence type="ECO:0000256" key="1">
    <source>
        <dbReference type="SAM" id="Phobius"/>
    </source>
</evidence>
<reference evidence="2" key="1">
    <citation type="submission" date="2014-05" db="EMBL/GenBank/DDBJ databases">
        <authorList>
            <person name="Chronopoulou M."/>
        </authorList>
    </citation>
    <scope>NUCLEOTIDE SEQUENCE</scope>
    <source>
        <tissue evidence="2">Whole organism</tissue>
    </source>
</reference>
<feature type="transmembrane region" description="Helical" evidence="1">
    <location>
        <begin position="6"/>
        <end position="27"/>
    </location>
</feature>
<accession>A0A0K2T6F5</accession>
<feature type="non-terminal residue" evidence="2">
    <location>
        <position position="1"/>
    </location>
</feature>
<evidence type="ECO:0000313" key="2">
    <source>
        <dbReference type="EMBL" id="CDW21618.1"/>
    </source>
</evidence>
<protein>
    <submittedName>
        <fullName evidence="2">Uncharacterized protein</fullName>
    </submittedName>
</protein>
<keyword evidence="1" id="KW-0812">Transmembrane</keyword>
<proteinExistence type="predicted"/>
<keyword evidence="1" id="KW-1133">Transmembrane helix</keyword>
<name>A0A0K2T6F5_LEPSM</name>